<protein>
    <submittedName>
        <fullName evidence="2">Uncharacterized protein</fullName>
    </submittedName>
</protein>
<evidence type="ECO:0000313" key="2">
    <source>
        <dbReference type="EMBL" id="CAE4615503.1"/>
    </source>
</evidence>
<reference evidence="2" key="1">
    <citation type="submission" date="2021-01" db="EMBL/GenBank/DDBJ databases">
        <authorList>
            <person name="Corre E."/>
            <person name="Pelletier E."/>
            <person name="Niang G."/>
            <person name="Scheremetjew M."/>
            <person name="Finn R."/>
            <person name="Kale V."/>
            <person name="Holt S."/>
            <person name="Cochrane G."/>
            <person name="Meng A."/>
            <person name="Brown T."/>
            <person name="Cohen L."/>
        </authorList>
    </citation>
    <scope>NUCLEOTIDE SEQUENCE</scope>
    <source>
        <strain evidence="2">CCMP3105</strain>
    </source>
</reference>
<dbReference type="PANTHER" id="PTHR38899">
    <property type="entry name" value="DOMAIN OOKINETE PROTEIN, PUTATIVE-RELATED"/>
    <property type="match status" value="1"/>
</dbReference>
<proteinExistence type="predicted"/>
<dbReference type="EMBL" id="HBNR01051349">
    <property type="protein sequence ID" value="CAE4615503.1"/>
    <property type="molecule type" value="Transcribed_RNA"/>
</dbReference>
<sequence length="354" mass="39427">MRSRQDYLHRLGIQKDKKAYLSSVHLPVETAEAPDRLQRVSEGGEPEGEDPSFAINVLDLKSQDDFRVNFLRKLSYSKVWVPPTQRPPKHQTVIIFDWDDTLLCSSAINAAQWSTSELQELERAVAAVLEAAMELGETMIVTNGNGSWVHDSSHRFLPGLVPTLEQMTVMSARAMYEQMYPGDPFSWKRQAFRQILRCRRAQCPSEGGVNLVVLGDSPAEMEAAHSAAKVYDGPALIKTVKFREAPSVSQLLGQILRVAEDLGGIVRDSQNLSKDLQQLSVPSHLSHLVSGASAWKFAAGRDWGCSQTLLDALFSKDPDEDLPIELPEWMVQLADKVSAWQSRSTSPATMLNFH</sequence>
<organism evidence="2">
    <name type="scientific">Alexandrium monilatum</name>
    <dbReference type="NCBI Taxonomy" id="311494"/>
    <lineage>
        <taxon>Eukaryota</taxon>
        <taxon>Sar</taxon>
        <taxon>Alveolata</taxon>
        <taxon>Dinophyceae</taxon>
        <taxon>Gonyaulacales</taxon>
        <taxon>Pyrocystaceae</taxon>
        <taxon>Alexandrium</taxon>
    </lineage>
</organism>
<dbReference type="PANTHER" id="PTHR38899:SF1">
    <property type="entry name" value="PROTEIN KINASE"/>
    <property type="match status" value="1"/>
</dbReference>
<accession>A0A7S4RK86</accession>
<dbReference type="AlphaFoldDB" id="A0A7S4RK86"/>
<dbReference type="SUPFAM" id="SSF56784">
    <property type="entry name" value="HAD-like"/>
    <property type="match status" value="1"/>
</dbReference>
<gene>
    <name evidence="2" type="ORF">AMON00008_LOCUS35928</name>
</gene>
<feature type="region of interest" description="Disordered" evidence="1">
    <location>
        <begin position="32"/>
        <end position="51"/>
    </location>
</feature>
<evidence type="ECO:0000256" key="1">
    <source>
        <dbReference type="SAM" id="MobiDB-lite"/>
    </source>
</evidence>
<dbReference type="InterPro" id="IPR036412">
    <property type="entry name" value="HAD-like_sf"/>
</dbReference>
<name>A0A7S4RK86_9DINO</name>